<dbReference type="InterPro" id="IPR036322">
    <property type="entry name" value="WD40_repeat_dom_sf"/>
</dbReference>
<feature type="compositionally biased region" description="Basic and acidic residues" evidence="1">
    <location>
        <begin position="588"/>
        <end position="612"/>
    </location>
</feature>
<dbReference type="EMBL" id="JBAHYK010001476">
    <property type="protein sequence ID" value="KAL0567856.1"/>
    <property type="molecule type" value="Genomic_DNA"/>
</dbReference>
<feature type="compositionally biased region" description="Basic and acidic residues" evidence="1">
    <location>
        <begin position="468"/>
        <end position="478"/>
    </location>
</feature>
<dbReference type="Gene3D" id="2.130.10.10">
    <property type="entry name" value="YVTN repeat-like/Quinoprotein amine dehydrogenase"/>
    <property type="match status" value="2"/>
</dbReference>
<feature type="region of interest" description="Disordered" evidence="1">
    <location>
        <begin position="468"/>
        <end position="530"/>
    </location>
</feature>
<dbReference type="InterPro" id="IPR015943">
    <property type="entry name" value="WD40/YVTN_repeat-like_dom_sf"/>
</dbReference>
<name>A0ABR3EY59_9AGAR</name>
<evidence type="ECO:0000256" key="1">
    <source>
        <dbReference type="SAM" id="MobiDB-lite"/>
    </source>
</evidence>
<protein>
    <recommendedName>
        <fullName evidence="4">WD40 repeat-like protein</fullName>
    </recommendedName>
</protein>
<dbReference type="SUPFAM" id="SSF50978">
    <property type="entry name" value="WD40 repeat-like"/>
    <property type="match status" value="1"/>
</dbReference>
<dbReference type="Proteomes" id="UP001465976">
    <property type="component" value="Unassembled WGS sequence"/>
</dbReference>
<sequence length="618" mass="68382">MLQLFSPRYYPHATFTGPKDTVLSVSISVDSRYLAAAGYNGVSVWDIETGELVSLPSKYSPATEQKFMQSTSAWVYFESIKKHMLLLGGMKGDLVSWTIRDPKKGFEHSKRALTSNCASQITSMQVHESSISSGGCARVAICCPDDHSVSVWKLAGSNGEFEQVYSISLEPNFRPKEVRFDKEKNIHAFDQCGTIRHLHKKTGRLLWEKKTTIKRMNNVALDPGNNRLFVHTGADIQILDFSNLKHQKTIELSAPVVVPYPKQLAFAEDHARMISGTDSGHAAIYRIDNGVMTLDQKLEYPNGGLVQVVAYSRGSRWDYVAIAGSTQERASDTILFRKKHTSSLQNLKLSKWFTYFTSWKLITAALALFSMWLAHTYRSPILKLYQSTPGLASFHSASDAHRSVPTTTLESTSNSGTPSPTSFSDIPAPTSSVPPVAFRQPYLDEYHDILRRLQARLDELDEPRRIHAGRSARDDFTDSRPIGSRRGASQSSRDTDGEDTYSDAQTAFHNPSTQARDTHSAGGREPGAAPRVDAEAKHYSLRPPASFEASSDNQVPTVQASNPEPPQRKSHAGGRDHYGTGSFGHRGAAKEFNEERTHLKVAELEVSTDVRDGTGASD</sequence>
<evidence type="ECO:0008006" key="4">
    <source>
        <dbReference type="Google" id="ProtNLM"/>
    </source>
</evidence>
<dbReference type="InterPro" id="IPR001680">
    <property type="entry name" value="WD40_rpt"/>
</dbReference>
<accession>A0ABR3EY59</accession>
<feature type="compositionally biased region" description="Polar residues" evidence="1">
    <location>
        <begin position="502"/>
        <end position="515"/>
    </location>
</feature>
<evidence type="ECO:0000313" key="3">
    <source>
        <dbReference type="Proteomes" id="UP001465976"/>
    </source>
</evidence>
<gene>
    <name evidence="2" type="ORF">V5O48_014138</name>
</gene>
<organism evidence="2 3">
    <name type="scientific">Marasmius crinis-equi</name>
    <dbReference type="NCBI Taxonomy" id="585013"/>
    <lineage>
        <taxon>Eukaryota</taxon>
        <taxon>Fungi</taxon>
        <taxon>Dikarya</taxon>
        <taxon>Basidiomycota</taxon>
        <taxon>Agaricomycotina</taxon>
        <taxon>Agaricomycetes</taxon>
        <taxon>Agaricomycetidae</taxon>
        <taxon>Agaricales</taxon>
        <taxon>Marasmiineae</taxon>
        <taxon>Marasmiaceae</taxon>
        <taxon>Marasmius</taxon>
    </lineage>
</organism>
<feature type="compositionally biased region" description="Low complexity" evidence="1">
    <location>
        <begin position="411"/>
        <end position="424"/>
    </location>
</feature>
<evidence type="ECO:0000313" key="2">
    <source>
        <dbReference type="EMBL" id="KAL0567856.1"/>
    </source>
</evidence>
<proteinExistence type="predicted"/>
<feature type="region of interest" description="Disordered" evidence="1">
    <location>
        <begin position="544"/>
        <end position="618"/>
    </location>
</feature>
<dbReference type="SMART" id="SM00320">
    <property type="entry name" value="WD40"/>
    <property type="match status" value="2"/>
</dbReference>
<comment type="caution">
    <text evidence="2">The sequence shown here is derived from an EMBL/GenBank/DDBJ whole genome shotgun (WGS) entry which is preliminary data.</text>
</comment>
<reference evidence="2 3" key="1">
    <citation type="submission" date="2024-02" db="EMBL/GenBank/DDBJ databases">
        <title>A draft genome for the cacao thread blight pathogen Marasmius crinis-equi.</title>
        <authorList>
            <person name="Cohen S.P."/>
            <person name="Baruah I.K."/>
            <person name="Amoako-Attah I."/>
            <person name="Bukari Y."/>
            <person name="Meinhardt L.W."/>
            <person name="Bailey B.A."/>
        </authorList>
    </citation>
    <scope>NUCLEOTIDE SEQUENCE [LARGE SCALE GENOMIC DNA]</scope>
    <source>
        <strain evidence="2 3">GH-76</strain>
    </source>
</reference>
<feature type="region of interest" description="Disordered" evidence="1">
    <location>
        <begin position="403"/>
        <end position="432"/>
    </location>
</feature>
<feature type="compositionally biased region" description="Polar residues" evidence="1">
    <location>
        <begin position="548"/>
        <end position="562"/>
    </location>
</feature>
<keyword evidence="3" id="KW-1185">Reference proteome</keyword>